<dbReference type="InterPro" id="IPR012337">
    <property type="entry name" value="RNaseH-like_sf"/>
</dbReference>
<comment type="caution">
    <text evidence="3">The sequence shown here is derived from an EMBL/GenBank/DDBJ whole genome shotgun (WGS) entry which is preliminary data.</text>
</comment>
<feature type="domain" description="Transposase IS701-like DDE" evidence="2">
    <location>
        <begin position="33"/>
        <end position="295"/>
    </location>
</feature>
<keyword evidence="4" id="KW-1185">Reference proteome</keyword>
<feature type="compositionally biased region" description="Basic and acidic residues" evidence="1">
    <location>
        <begin position="459"/>
        <end position="477"/>
    </location>
</feature>
<evidence type="ECO:0000256" key="1">
    <source>
        <dbReference type="SAM" id="MobiDB-lite"/>
    </source>
</evidence>
<accession>A0A941E7P7</accession>
<dbReference type="AlphaFoldDB" id="A0A941E7P7"/>
<dbReference type="InterPro" id="IPR038721">
    <property type="entry name" value="IS701-like_DDE_dom"/>
</dbReference>
<dbReference type="NCBIfam" id="NF041680">
    <property type="entry name" value="transp_NF041680"/>
    <property type="match status" value="1"/>
</dbReference>
<feature type="compositionally biased region" description="Polar residues" evidence="1">
    <location>
        <begin position="481"/>
        <end position="491"/>
    </location>
</feature>
<feature type="region of interest" description="Disordered" evidence="1">
    <location>
        <begin position="416"/>
        <end position="491"/>
    </location>
</feature>
<proteinExistence type="predicted"/>
<organism evidence="3 4">
    <name type="scientific">Actinospica acidithermotolerans</name>
    <dbReference type="NCBI Taxonomy" id="2828514"/>
    <lineage>
        <taxon>Bacteria</taxon>
        <taxon>Bacillati</taxon>
        <taxon>Actinomycetota</taxon>
        <taxon>Actinomycetes</taxon>
        <taxon>Catenulisporales</taxon>
        <taxon>Actinospicaceae</taxon>
        <taxon>Actinospica</taxon>
    </lineage>
</organism>
<dbReference type="SUPFAM" id="SSF53098">
    <property type="entry name" value="Ribonuclease H-like"/>
    <property type="match status" value="1"/>
</dbReference>
<dbReference type="EMBL" id="JAGSOH010000006">
    <property type="protein sequence ID" value="MBR7825453.1"/>
    <property type="molecule type" value="Genomic_DNA"/>
</dbReference>
<reference evidence="3" key="1">
    <citation type="submission" date="2021-04" db="EMBL/GenBank/DDBJ databases">
        <title>Genome based classification of Actinospica acidithermotolerans sp. nov., an actinobacterium isolated from an Indonesian hot spring.</title>
        <authorList>
            <person name="Kusuma A.B."/>
            <person name="Putra K.E."/>
            <person name="Nafisah S."/>
            <person name="Loh J."/>
            <person name="Nouioui I."/>
            <person name="Goodfellow M."/>
        </authorList>
    </citation>
    <scope>NUCLEOTIDE SEQUENCE</scope>
    <source>
        <strain evidence="3">MGRD01-02</strain>
    </source>
</reference>
<gene>
    <name evidence="3" type="ORF">KDK95_03985</name>
</gene>
<name>A0A941E7P7_9ACTN</name>
<protein>
    <submittedName>
        <fullName evidence="3">Transposase</fullName>
    </submittedName>
</protein>
<dbReference type="Proteomes" id="UP000676325">
    <property type="component" value="Unassembled WGS sequence"/>
</dbReference>
<evidence type="ECO:0000313" key="3">
    <source>
        <dbReference type="EMBL" id="MBR7825453.1"/>
    </source>
</evidence>
<evidence type="ECO:0000259" key="2">
    <source>
        <dbReference type="Pfam" id="PF13546"/>
    </source>
</evidence>
<evidence type="ECO:0000313" key="4">
    <source>
        <dbReference type="Proteomes" id="UP000676325"/>
    </source>
</evidence>
<sequence length="491" mass="54445">MAFMVPCPGGQVQGNGTGGGPWLAALAGFRERVYGCLRRRADCLFELVDAVLCTQGRVESLVELSAQSRFRRGHGALYDAVACGEIDIEQLAGVITSSWKPSDDGPLKFVIDVSAWHRPYAECSAQRHHCNTSCACGNRSGTVAGWPYSMCAGLEWGRSSWSAPLDARRLDLADDATEVTAAQVADVIARCASAGLLRGRPAPLFVVDSGYDLTRLTYLTGQAGMNLQVLGRIRCNRVYYGDPGPRSAETMGRPAKHGERFDIADPATWHGPDQRIERASARYGRVTVSAWHGLHQKLGRQAAWLDHPGELPNVAGTVIRIQVEHLPGDRDPGDLWLWHHAPNGTSFDLDLLWMAYLRRFDIEHTFRFFKQSLGWTSPQIATPAQGDRWTWLILIAYTQLRQARELGTELRRPWQRPLRPDKLPTPGQVRRDFPPWPGKSALPPESRNPPPQAQAARKAPRDLPDPPPRRQEHRQTGQEEAGTSTPTIMIG</sequence>
<dbReference type="Gene3D" id="3.90.350.10">
    <property type="entry name" value="Transposase Inhibitor Protein From Tn5, Chain A, domain 1"/>
    <property type="match status" value="1"/>
</dbReference>
<dbReference type="Pfam" id="PF13546">
    <property type="entry name" value="DDE_5"/>
    <property type="match status" value="1"/>
</dbReference>